<dbReference type="PANTHER" id="PTHR43877">
    <property type="entry name" value="AMINOALKYLPHOSPHONATE N-ACETYLTRANSFERASE-RELATED-RELATED"/>
    <property type="match status" value="1"/>
</dbReference>
<dbReference type="InterPro" id="IPR050832">
    <property type="entry name" value="Bact_Acetyltransf"/>
</dbReference>
<keyword evidence="5" id="KW-1185">Reference proteome</keyword>
<keyword evidence="1 4" id="KW-0808">Transferase</keyword>
<evidence type="ECO:0000259" key="3">
    <source>
        <dbReference type="PROSITE" id="PS51186"/>
    </source>
</evidence>
<comment type="caution">
    <text evidence="4">The sequence shown here is derived from an EMBL/GenBank/DDBJ whole genome shotgun (WGS) entry which is preliminary data.</text>
</comment>
<dbReference type="AlphaFoldDB" id="A0A2T0KNW2"/>
<organism evidence="4 5">
    <name type="scientific">Actinoplanes italicus</name>
    <dbReference type="NCBI Taxonomy" id="113567"/>
    <lineage>
        <taxon>Bacteria</taxon>
        <taxon>Bacillati</taxon>
        <taxon>Actinomycetota</taxon>
        <taxon>Actinomycetes</taxon>
        <taxon>Micromonosporales</taxon>
        <taxon>Micromonosporaceae</taxon>
        <taxon>Actinoplanes</taxon>
    </lineage>
</organism>
<reference evidence="4 5" key="1">
    <citation type="submission" date="2018-03" db="EMBL/GenBank/DDBJ databases">
        <title>Genomic Encyclopedia of Archaeal and Bacterial Type Strains, Phase II (KMG-II): from individual species to whole genera.</title>
        <authorList>
            <person name="Goeker M."/>
        </authorList>
    </citation>
    <scope>NUCLEOTIDE SEQUENCE [LARGE SCALE GENOMIC DNA]</scope>
    <source>
        <strain evidence="4 5">DSM 43146</strain>
    </source>
</reference>
<feature type="domain" description="N-acetyltransferase" evidence="3">
    <location>
        <begin position="3"/>
        <end position="175"/>
    </location>
</feature>
<name>A0A2T0KNW2_9ACTN</name>
<keyword evidence="2" id="KW-0012">Acyltransferase</keyword>
<dbReference type="InterPro" id="IPR016181">
    <property type="entry name" value="Acyl_CoA_acyltransferase"/>
</dbReference>
<accession>A0A2T0KNW2</accession>
<evidence type="ECO:0000256" key="1">
    <source>
        <dbReference type="ARBA" id="ARBA00022679"/>
    </source>
</evidence>
<protein>
    <submittedName>
        <fullName evidence="4">Acetyltransferase (GNAT) family protein</fullName>
    </submittedName>
</protein>
<gene>
    <name evidence="4" type="ORF">CLV67_101131</name>
</gene>
<dbReference type="Proteomes" id="UP000239415">
    <property type="component" value="Unassembled WGS sequence"/>
</dbReference>
<dbReference type="Pfam" id="PF00583">
    <property type="entry name" value="Acetyltransf_1"/>
    <property type="match status" value="1"/>
</dbReference>
<dbReference type="PANTHER" id="PTHR43877:SF2">
    <property type="entry name" value="AMINOALKYLPHOSPHONATE N-ACETYLTRANSFERASE-RELATED"/>
    <property type="match status" value="1"/>
</dbReference>
<dbReference type="GO" id="GO:0016747">
    <property type="term" value="F:acyltransferase activity, transferring groups other than amino-acyl groups"/>
    <property type="evidence" value="ECO:0007669"/>
    <property type="project" value="InterPro"/>
</dbReference>
<dbReference type="PROSITE" id="PS51186">
    <property type="entry name" value="GNAT"/>
    <property type="match status" value="1"/>
</dbReference>
<evidence type="ECO:0000256" key="2">
    <source>
        <dbReference type="ARBA" id="ARBA00023315"/>
    </source>
</evidence>
<evidence type="ECO:0000313" key="5">
    <source>
        <dbReference type="Proteomes" id="UP000239415"/>
    </source>
</evidence>
<dbReference type="EMBL" id="PVMZ01000001">
    <property type="protein sequence ID" value="PRX25418.1"/>
    <property type="molecule type" value="Genomic_DNA"/>
</dbReference>
<evidence type="ECO:0000313" key="4">
    <source>
        <dbReference type="EMBL" id="PRX25418.1"/>
    </source>
</evidence>
<dbReference type="RefSeq" id="WP_106315164.1">
    <property type="nucleotide sequence ID" value="NZ_BOMO01000028.1"/>
</dbReference>
<dbReference type="OrthoDB" id="143110at2"/>
<sequence length="187" mass="19905">MTTITRLARRGDEAVLHDLAARTFGLACPPGTEQADIDAFVATHLSEASFAGYLDDPARTIVIVSADDRPVGYSMLVSGPITDPDVSAVVDWSTSVELSKFYLAAERHGGGAAHELMSGTLAEAARTGAATCWLGVNQQNERAARFYAKHGFEIVGVKRFLVGSEWHDDHIRQRALSSANGTGTTGS</sequence>
<dbReference type="SUPFAM" id="SSF55729">
    <property type="entry name" value="Acyl-CoA N-acyltransferases (Nat)"/>
    <property type="match status" value="1"/>
</dbReference>
<dbReference type="InterPro" id="IPR000182">
    <property type="entry name" value="GNAT_dom"/>
</dbReference>
<dbReference type="Gene3D" id="3.40.630.30">
    <property type="match status" value="1"/>
</dbReference>
<proteinExistence type="predicted"/>